<proteinExistence type="predicted"/>
<comment type="caution">
    <text evidence="1">The sequence shown here is derived from an EMBL/GenBank/DDBJ whole genome shotgun (WGS) entry which is preliminary data.</text>
</comment>
<sequence length="328" mass="35954">MVLAAGFVSLTIAICLVGGLGYHLTDLSPETTTLFWKINIAGQVVWAAANTCVKFSILSLYTGLFPNNKLARICYVLMAFSMAYLISVSILAFLLCEPVTYNWDKTIPDGTCNGVGTSFLAAGITNLVLDAFIVALPMPLLFRLHMSLPKRLMVASMFSLGGIICILSLLRIIFVNNWDLTDVTYTAPLTTIFTILEPTLGVVNASLPVMKPALDRIFHLEIFNWTKEVFTGCSWSNTTNVNTGNTSQDRLPPSANKSGSNGRSVQLSDGITLPTIPSRNSTTGDMESENIITVTRGWEVDSHRESIERIMSRRNELLDDVENCRGAK</sequence>
<evidence type="ECO:0000313" key="2">
    <source>
        <dbReference type="Proteomes" id="UP001497680"/>
    </source>
</evidence>
<accession>A0ACC0CJU9</accession>
<gene>
    <name evidence="1" type="ORF">F4821DRAFT_275689</name>
</gene>
<dbReference type="EMBL" id="MU394427">
    <property type="protein sequence ID" value="KAI6080694.1"/>
    <property type="molecule type" value="Genomic_DNA"/>
</dbReference>
<evidence type="ECO:0000313" key="1">
    <source>
        <dbReference type="EMBL" id="KAI6080694.1"/>
    </source>
</evidence>
<name>A0ACC0CJU9_9PEZI</name>
<reference evidence="1 2" key="1">
    <citation type="journal article" date="2022" name="New Phytol.">
        <title>Ecological generalism drives hyperdiversity of secondary metabolite gene clusters in xylarialean endophytes.</title>
        <authorList>
            <person name="Franco M.E.E."/>
            <person name="Wisecaver J.H."/>
            <person name="Arnold A.E."/>
            <person name="Ju Y.M."/>
            <person name="Slot J.C."/>
            <person name="Ahrendt S."/>
            <person name="Moore L.P."/>
            <person name="Eastman K.E."/>
            <person name="Scott K."/>
            <person name="Konkel Z."/>
            <person name="Mondo S.J."/>
            <person name="Kuo A."/>
            <person name="Hayes R.D."/>
            <person name="Haridas S."/>
            <person name="Andreopoulos B."/>
            <person name="Riley R."/>
            <person name="LaButti K."/>
            <person name="Pangilinan J."/>
            <person name="Lipzen A."/>
            <person name="Amirebrahimi M."/>
            <person name="Yan J."/>
            <person name="Adam C."/>
            <person name="Keymanesh K."/>
            <person name="Ng V."/>
            <person name="Louie K."/>
            <person name="Northen T."/>
            <person name="Drula E."/>
            <person name="Henrissat B."/>
            <person name="Hsieh H.M."/>
            <person name="Youens-Clark K."/>
            <person name="Lutzoni F."/>
            <person name="Miadlikowska J."/>
            <person name="Eastwood D.C."/>
            <person name="Hamelin R.C."/>
            <person name="Grigoriev I.V."/>
            <person name="U'Ren J.M."/>
        </authorList>
    </citation>
    <scope>NUCLEOTIDE SEQUENCE [LARGE SCALE GENOMIC DNA]</scope>
    <source>
        <strain evidence="1 2">ER1909</strain>
    </source>
</reference>
<protein>
    <submittedName>
        <fullName evidence="1">Uncharacterized protein</fullName>
    </submittedName>
</protein>
<keyword evidence="2" id="KW-1185">Reference proteome</keyword>
<organism evidence="1 2">
    <name type="scientific">Hypoxylon rubiginosum</name>
    <dbReference type="NCBI Taxonomy" id="110542"/>
    <lineage>
        <taxon>Eukaryota</taxon>
        <taxon>Fungi</taxon>
        <taxon>Dikarya</taxon>
        <taxon>Ascomycota</taxon>
        <taxon>Pezizomycotina</taxon>
        <taxon>Sordariomycetes</taxon>
        <taxon>Xylariomycetidae</taxon>
        <taxon>Xylariales</taxon>
        <taxon>Hypoxylaceae</taxon>
        <taxon>Hypoxylon</taxon>
    </lineage>
</organism>
<dbReference type="Proteomes" id="UP001497680">
    <property type="component" value="Unassembled WGS sequence"/>
</dbReference>